<feature type="compositionally biased region" description="Acidic residues" evidence="1">
    <location>
        <begin position="341"/>
        <end position="371"/>
    </location>
</feature>
<gene>
    <name evidence="2" type="ORF">OUZ56_003134</name>
</gene>
<protein>
    <recommendedName>
        <fullName evidence="4">Retrotransposon gag domain-containing protein</fullName>
    </recommendedName>
</protein>
<proteinExistence type="predicted"/>
<dbReference type="PANTHER" id="PTHR33194">
    <property type="entry name" value="ZINC KNUCKLE DOMAINCONTAINING PROTEIN"/>
    <property type="match status" value="1"/>
</dbReference>
<evidence type="ECO:0000313" key="3">
    <source>
        <dbReference type="Proteomes" id="UP001234178"/>
    </source>
</evidence>
<feature type="region of interest" description="Disordered" evidence="1">
    <location>
        <begin position="335"/>
        <end position="371"/>
    </location>
</feature>
<comment type="caution">
    <text evidence="2">The sequence shown here is derived from an EMBL/GenBank/DDBJ whole genome shotgun (WGS) entry which is preliminary data.</text>
</comment>
<sequence>MIQVATRDDEPAHHKEVWGLKTLFLKQFMAVHLNRQTERKLRMRVQGKDEDITEYYHDVMDMCHIVQPDMAEEVFIDHLFRGLSPAHYKRLYILGIKSCKEFLEEARLHADAVKIADERGYEDAGRERGKPSVRTLGLHKVQELQRRIQDLTWPWKENLRGRRRKKEKKRRAAGLEKPLTGPKLPRQFRNTPEGRRKIQQYNRHAEAAAAANHDGQATTTSPLESLLPILVKHVPLSELKEALTPKYSGDIRRIPSQFSQPNFGHNATITRYIEEKYGTPVIFGSGRIWHNPMNVPHDDPTPPSSPDTRPKFWPKSILDNPNPDPTPVINPFKIQVKKEEEENIEKEKEEEENIEEDEKEEENIEKEKEEEEEYIIIIHADLDDLIDLYRPL</sequence>
<name>A0ABR0A7U1_9CRUS</name>
<feature type="region of interest" description="Disordered" evidence="1">
    <location>
        <begin position="161"/>
        <end position="193"/>
    </location>
</feature>
<evidence type="ECO:0008006" key="4">
    <source>
        <dbReference type="Google" id="ProtNLM"/>
    </source>
</evidence>
<evidence type="ECO:0000313" key="2">
    <source>
        <dbReference type="EMBL" id="KAK4021215.1"/>
    </source>
</evidence>
<reference evidence="2 3" key="1">
    <citation type="journal article" date="2023" name="Nucleic Acids Res.">
        <title>The hologenome of Daphnia magna reveals possible DNA methylation and microbiome-mediated evolution of the host genome.</title>
        <authorList>
            <person name="Chaturvedi A."/>
            <person name="Li X."/>
            <person name="Dhandapani V."/>
            <person name="Marshall H."/>
            <person name="Kissane S."/>
            <person name="Cuenca-Cambronero M."/>
            <person name="Asole G."/>
            <person name="Calvet F."/>
            <person name="Ruiz-Romero M."/>
            <person name="Marangio P."/>
            <person name="Guigo R."/>
            <person name="Rago D."/>
            <person name="Mirbahai L."/>
            <person name="Eastwood N."/>
            <person name="Colbourne J.K."/>
            <person name="Zhou J."/>
            <person name="Mallon E."/>
            <person name="Orsini L."/>
        </authorList>
    </citation>
    <scope>NUCLEOTIDE SEQUENCE [LARGE SCALE GENOMIC DNA]</scope>
    <source>
        <strain evidence="2">LRV0_1</strain>
    </source>
</reference>
<feature type="region of interest" description="Disordered" evidence="1">
    <location>
        <begin position="293"/>
        <end position="312"/>
    </location>
</feature>
<dbReference type="PANTHER" id="PTHR33194:SF4">
    <property type="entry name" value="CCHC-TYPE DOMAIN-CONTAINING PROTEIN"/>
    <property type="match status" value="1"/>
</dbReference>
<feature type="compositionally biased region" description="Basic residues" evidence="1">
    <location>
        <begin position="161"/>
        <end position="172"/>
    </location>
</feature>
<keyword evidence="3" id="KW-1185">Reference proteome</keyword>
<dbReference type="EMBL" id="JAOYFB010000036">
    <property type="protein sequence ID" value="KAK4021215.1"/>
    <property type="molecule type" value="Genomic_DNA"/>
</dbReference>
<organism evidence="2 3">
    <name type="scientific">Daphnia magna</name>
    <dbReference type="NCBI Taxonomy" id="35525"/>
    <lineage>
        <taxon>Eukaryota</taxon>
        <taxon>Metazoa</taxon>
        <taxon>Ecdysozoa</taxon>
        <taxon>Arthropoda</taxon>
        <taxon>Crustacea</taxon>
        <taxon>Branchiopoda</taxon>
        <taxon>Diplostraca</taxon>
        <taxon>Cladocera</taxon>
        <taxon>Anomopoda</taxon>
        <taxon>Daphniidae</taxon>
        <taxon>Daphnia</taxon>
    </lineage>
</organism>
<dbReference type="Proteomes" id="UP001234178">
    <property type="component" value="Unassembled WGS sequence"/>
</dbReference>
<accession>A0ABR0A7U1</accession>
<evidence type="ECO:0000256" key="1">
    <source>
        <dbReference type="SAM" id="MobiDB-lite"/>
    </source>
</evidence>